<evidence type="ECO:0000313" key="1">
    <source>
        <dbReference type="EMBL" id="KWR56046.1"/>
    </source>
</evidence>
<dbReference type="Proteomes" id="UP000056419">
    <property type="component" value="Unassembled WGS sequence"/>
</dbReference>
<dbReference type="RefSeq" id="WP_131796829.1">
    <property type="nucleotide sequence ID" value="NZ_LRGC01000004.1"/>
</dbReference>
<reference evidence="1 2" key="1">
    <citation type="journal article" date="2016" name="BMC Genomics">
        <title>Type VI secretion systems of human gut Bacteroidales segregate into three genetic architectures, two of which are contained on mobile genetic elements.</title>
        <authorList>
            <person name="Coyne M.J."/>
            <person name="Roelofs K.G."/>
            <person name="Comstock L.E."/>
        </authorList>
    </citation>
    <scope>NUCLEOTIDE SEQUENCE [LARGE SCALE GENOMIC DNA]</scope>
    <source>
        <strain evidence="1 2">CL09T03C01</strain>
    </source>
</reference>
<proteinExistence type="predicted"/>
<name>A0A108T9W0_BACSE</name>
<protein>
    <submittedName>
        <fullName evidence="1">Uncharacterized protein</fullName>
    </submittedName>
</protein>
<accession>A0A108T9W0</accession>
<dbReference type="AlphaFoldDB" id="A0A108T9W0"/>
<keyword evidence="2" id="KW-1185">Reference proteome</keyword>
<dbReference type="EMBL" id="LRGC01000004">
    <property type="protein sequence ID" value="KWR56046.1"/>
    <property type="molecule type" value="Genomic_DNA"/>
</dbReference>
<comment type="caution">
    <text evidence="1">The sequence shown here is derived from an EMBL/GenBank/DDBJ whole genome shotgun (WGS) entry which is preliminary data.</text>
</comment>
<sequence length="59" mass="6881">MTTESDDQQFVITLVTVVNSSSIPFRDRDRALQVMSDEKKRKTTQRGYYPKDCISFSFL</sequence>
<gene>
    <name evidence="1" type="ORF">AA415_01115</name>
</gene>
<organism evidence="1 2">
    <name type="scientific">Bacteroides stercoris</name>
    <dbReference type="NCBI Taxonomy" id="46506"/>
    <lineage>
        <taxon>Bacteria</taxon>
        <taxon>Pseudomonadati</taxon>
        <taxon>Bacteroidota</taxon>
        <taxon>Bacteroidia</taxon>
        <taxon>Bacteroidales</taxon>
        <taxon>Bacteroidaceae</taxon>
        <taxon>Bacteroides</taxon>
    </lineage>
</organism>
<evidence type="ECO:0000313" key="2">
    <source>
        <dbReference type="Proteomes" id="UP000056419"/>
    </source>
</evidence>